<evidence type="ECO:0000256" key="3">
    <source>
        <dbReference type="ARBA" id="ARBA00022475"/>
    </source>
</evidence>
<evidence type="ECO:0000256" key="7">
    <source>
        <dbReference type="SAM" id="Phobius"/>
    </source>
</evidence>
<keyword evidence="3" id="KW-1003">Cell membrane</keyword>
<dbReference type="EMBL" id="SJPO01000018">
    <property type="protein sequence ID" value="TWT65942.1"/>
    <property type="molecule type" value="Genomic_DNA"/>
</dbReference>
<gene>
    <name evidence="8" type="ORF">Pla123a_48530</name>
</gene>
<dbReference type="PANTHER" id="PTHR33884">
    <property type="entry name" value="UPF0410 PROTEIN YMGE"/>
    <property type="match status" value="1"/>
</dbReference>
<accession>A0A5C5XWD5</accession>
<comment type="similarity">
    <text evidence="2">Belongs to the UPF0410 family.</text>
</comment>
<evidence type="ECO:0000256" key="1">
    <source>
        <dbReference type="ARBA" id="ARBA00004651"/>
    </source>
</evidence>
<keyword evidence="9" id="KW-1185">Reference proteome</keyword>
<dbReference type="Pfam" id="PF04226">
    <property type="entry name" value="Transgly_assoc"/>
    <property type="match status" value="1"/>
</dbReference>
<dbReference type="AlphaFoldDB" id="A0A5C5XWD5"/>
<evidence type="ECO:0000313" key="8">
    <source>
        <dbReference type="EMBL" id="TWT65942.1"/>
    </source>
</evidence>
<evidence type="ECO:0000313" key="9">
    <source>
        <dbReference type="Proteomes" id="UP000318478"/>
    </source>
</evidence>
<sequence length="89" mass="9105">MGLIWACIVWAVFGLIAGAIARLLVPGRQAMGTLATMVLGIIGSFVGGFIGYMFAGGELVQASGFIMSVIGAVIALLISIYAGKRNATV</sequence>
<keyword evidence="4 7" id="KW-0812">Transmembrane</keyword>
<comment type="caution">
    <text evidence="8">The sequence shown here is derived from an EMBL/GenBank/DDBJ whole genome shotgun (WGS) entry which is preliminary data.</text>
</comment>
<evidence type="ECO:0000256" key="4">
    <source>
        <dbReference type="ARBA" id="ARBA00022692"/>
    </source>
</evidence>
<dbReference type="InterPro" id="IPR007341">
    <property type="entry name" value="Transgly_assoc"/>
</dbReference>
<keyword evidence="5 7" id="KW-1133">Transmembrane helix</keyword>
<reference evidence="8 9" key="1">
    <citation type="submission" date="2019-02" db="EMBL/GenBank/DDBJ databases">
        <title>Deep-cultivation of Planctomycetes and their phenomic and genomic characterization uncovers novel biology.</title>
        <authorList>
            <person name="Wiegand S."/>
            <person name="Jogler M."/>
            <person name="Boedeker C."/>
            <person name="Pinto D."/>
            <person name="Vollmers J."/>
            <person name="Rivas-Marin E."/>
            <person name="Kohn T."/>
            <person name="Peeters S.H."/>
            <person name="Heuer A."/>
            <person name="Rast P."/>
            <person name="Oberbeckmann S."/>
            <person name="Bunk B."/>
            <person name="Jeske O."/>
            <person name="Meyerdierks A."/>
            <person name="Storesund J.E."/>
            <person name="Kallscheuer N."/>
            <person name="Luecker S."/>
            <person name="Lage O.M."/>
            <person name="Pohl T."/>
            <person name="Merkel B.J."/>
            <person name="Hornburger P."/>
            <person name="Mueller R.-W."/>
            <person name="Bruemmer F."/>
            <person name="Labrenz M."/>
            <person name="Spormann A.M."/>
            <person name="Op Den Camp H."/>
            <person name="Overmann J."/>
            <person name="Amann R."/>
            <person name="Jetten M.S.M."/>
            <person name="Mascher T."/>
            <person name="Medema M.H."/>
            <person name="Devos D.P."/>
            <person name="Kaster A.-K."/>
            <person name="Ovreas L."/>
            <person name="Rohde M."/>
            <person name="Galperin M.Y."/>
            <person name="Jogler C."/>
        </authorList>
    </citation>
    <scope>NUCLEOTIDE SEQUENCE [LARGE SCALE GENOMIC DNA]</scope>
    <source>
        <strain evidence="8 9">Pla123a</strain>
    </source>
</reference>
<name>A0A5C5XWD5_9BACT</name>
<evidence type="ECO:0000256" key="6">
    <source>
        <dbReference type="ARBA" id="ARBA00023136"/>
    </source>
</evidence>
<dbReference type="GO" id="GO:0005886">
    <property type="term" value="C:plasma membrane"/>
    <property type="evidence" value="ECO:0007669"/>
    <property type="project" value="UniProtKB-SubCell"/>
</dbReference>
<dbReference type="PANTHER" id="PTHR33884:SF3">
    <property type="entry name" value="UPF0410 PROTEIN YMGE"/>
    <property type="match status" value="1"/>
</dbReference>
<comment type="subcellular location">
    <subcellularLocation>
        <location evidence="1">Cell membrane</location>
        <topology evidence="1">Multi-pass membrane protein</topology>
    </subcellularLocation>
</comment>
<organism evidence="8 9">
    <name type="scientific">Posidoniimonas polymericola</name>
    <dbReference type="NCBI Taxonomy" id="2528002"/>
    <lineage>
        <taxon>Bacteria</taxon>
        <taxon>Pseudomonadati</taxon>
        <taxon>Planctomycetota</taxon>
        <taxon>Planctomycetia</taxon>
        <taxon>Pirellulales</taxon>
        <taxon>Lacipirellulaceae</taxon>
        <taxon>Posidoniimonas</taxon>
    </lineage>
</organism>
<proteinExistence type="inferred from homology"/>
<evidence type="ECO:0000256" key="5">
    <source>
        <dbReference type="ARBA" id="ARBA00022989"/>
    </source>
</evidence>
<evidence type="ECO:0000256" key="2">
    <source>
        <dbReference type="ARBA" id="ARBA00011006"/>
    </source>
</evidence>
<feature type="transmembrane region" description="Helical" evidence="7">
    <location>
        <begin position="62"/>
        <end position="82"/>
    </location>
</feature>
<dbReference type="Proteomes" id="UP000318478">
    <property type="component" value="Unassembled WGS sequence"/>
</dbReference>
<keyword evidence="6 7" id="KW-0472">Membrane</keyword>
<feature type="transmembrane region" description="Helical" evidence="7">
    <location>
        <begin position="31"/>
        <end position="55"/>
    </location>
</feature>
<evidence type="ECO:0008006" key="10">
    <source>
        <dbReference type="Google" id="ProtNLM"/>
    </source>
</evidence>
<protein>
    <recommendedName>
        <fullName evidence="10">Transglycosylase associated protein</fullName>
    </recommendedName>
</protein>
<dbReference type="RefSeq" id="WP_146591806.1">
    <property type="nucleotide sequence ID" value="NZ_SJPO01000018.1"/>
</dbReference>
<dbReference type="OrthoDB" id="290170at2"/>